<keyword evidence="2" id="KW-1185">Reference proteome</keyword>
<gene>
    <name evidence="1" type="primary">lolA</name>
    <name evidence="1" type="ORF">RV045_09355</name>
</gene>
<reference evidence="1" key="1">
    <citation type="submission" date="2023-10" db="EMBL/GenBank/DDBJ databases">
        <title>Amphibacter perezi, gen. nov., sp. nov. a novel taxa of the family Comamonadaceae, class Betaproteobacteria isolated from the skin microbiota of Pelophylax perezi from different populations.</title>
        <authorList>
            <person name="Costa S."/>
            <person name="Proenca D.N."/>
            <person name="Lopes I."/>
            <person name="Morais P.V."/>
        </authorList>
    </citation>
    <scope>NUCLEOTIDE SEQUENCE</scope>
    <source>
        <strain evidence="1">SL12-8</strain>
    </source>
</reference>
<organism evidence="1 2">
    <name type="scientific">Amphibiibacter pelophylacis</name>
    <dbReference type="NCBI Taxonomy" id="1799477"/>
    <lineage>
        <taxon>Bacteria</taxon>
        <taxon>Pseudomonadati</taxon>
        <taxon>Pseudomonadota</taxon>
        <taxon>Betaproteobacteria</taxon>
        <taxon>Burkholderiales</taxon>
        <taxon>Sphaerotilaceae</taxon>
        <taxon>Amphibiibacter</taxon>
    </lineage>
</organism>
<evidence type="ECO:0000313" key="1">
    <source>
        <dbReference type="EMBL" id="MEJ7138631.1"/>
    </source>
</evidence>
<sequence length="231" mass="25075">MRFAPFTPVFHRRCRTLALTALGSLTLALAAPAAVLAQTAAPAAQTAQSGSAALKAFLTTVQSGQSTFTQTVLGRDDKPKSTSQGEFSFVRPDRFRFVYTKPYQQTIVSDGQTLWFYDQDLAQVTKRKASEALASTPVAVLAGGDLEKSFEIKDLPARDGQSWVQATPRQEGGSVKTLRMGLKDGGLATLEIDDALGQRSVIRFERFQANARVNTADFRFTPPKGVEVLSQ</sequence>
<dbReference type="EMBL" id="JAWDIE010000013">
    <property type="protein sequence ID" value="MEJ7138631.1"/>
    <property type="molecule type" value="Genomic_DNA"/>
</dbReference>
<keyword evidence="1" id="KW-0449">Lipoprotein</keyword>
<protein>
    <submittedName>
        <fullName evidence="1">Outer membrane lipoprotein chaperone LolA</fullName>
    </submittedName>
</protein>
<comment type="caution">
    <text evidence="1">The sequence shown here is derived from an EMBL/GenBank/DDBJ whole genome shotgun (WGS) entry which is preliminary data.</text>
</comment>
<dbReference type="Proteomes" id="UP001364695">
    <property type="component" value="Unassembled WGS sequence"/>
</dbReference>
<proteinExistence type="predicted"/>
<evidence type="ECO:0000313" key="2">
    <source>
        <dbReference type="Proteomes" id="UP001364695"/>
    </source>
</evidence>
<accession>A0ACC6P312</accession>
<name>A0ACC6P312_9BURK</name>